<feature type="region of interest" description="Disordered" evidence="1">
    <location>
        <begin position="12"/>
        <end position="73"/>
    </location>
</feature>
<gene>
    <name evidence="3" type="ORF">HNR15_000670</name>
</gene>
<dbReference type="PANTHER" id="PTHR41282:SF1">
    <property type="entry name" value="CONSERVED TRANSMEMBRANE PROTEIN-RELATED"/>
    <property type="match status" value="1"/>
</dbReference>
<keyword evidence="4" id="KW-1185">Reference proteome</keyword>
<feature type="transmembrane region" description="Helical" evidence="2">
    <location>
        <begin position="206"/>
        <end position="227"/>
    </location>
</feature>
<dbReference type="PIRSF" id="PIRSF009160">
    <property type="entry name" value="UCP009160"/>
    <property type="match status" value="1"/>
</dbReference>
<dbReference type="AlphaFoldDB" id="A0A853DAT0"/>
<evidence type="ECO:0000313" key="4">
    <source>
        <dbReference type="Proteomes" id="UP000571817"/>
    </source>
</evidence>
<feature type="transmembrane region" description="Helical" evidence="2">
    <location>
        <begin position="90"/>
        <end position="111"/>
    </location>
</feature>
<feature type="transmembrane region" description="Helical" evidence="2">
    <location>
        <begin position="173"/>
        <end position="194"/>
    </location>
</feature>
<protein>
    <submittedName>
        <fullName evidence="3">Putative YccA/Bax inhibitor family protein</fullName>
    </submittedName>
</protein>
<evidence type="ECO:0000313" key="3">
    <source>
        <dbReference type="EMBL" id="NYJ73707.1"/>
    </source>
</evidence>
<name>A0A853DAT0_9MICO</name>
<evidence type="ECO:0000256" key="1">
    <source>
        <dbReference type="SAM" id="MobiDB-lite"/>
    </source>
</evidence>
<feature type="transmembrane region" description="Helical" evidence="2">
    <location>
        <begin position="147"/>
        <end position="167"/>
    </location>
</feature>
<sequence>MPTNPVFSRFNRELSQGKYAGIGQPQFGQRGQATPYNPPPRDPYGPPPGGYGQQAPQGYAPQPTFDKPEQGYGFPPVTTGQGRAMTLDDVFVRTLTLFGLLVVSAAVSWFISRGDQSVGLAIWIGGMFVGLGIGLAIAFMKKVSVPLILTYAVVEGLFVGACSQYFNTIWPGVVAQAVLGTACVFVAMFAGWKFGLIKVTERSRKIFFMALVGYMLFGLINLVLQFTGVLGGFGFFGMGGIGIALCLIGIALAAYSLAIDFDSITRAVQAGLPEKYSWLMAHGLIVTIVWLYLELLRLLARMRN</sequence>
<feature type="transmembrane region" description="Helical" evidence="2">
    <location>
        <begin position="233"/>
        <end position="255"/>
    </location>
</feature>
<dbReference type="PANTHER" id="PTHR41282">
    <property type="entry name" value="CONSERVED TRANSMEMBRANE PROTEIN-RELATED"/>
    <property type="match status" value="1"/>
</dbReference>
<comment type="caution">
    <text evidence="3">The sequence shown here is derived from an EMBL/GenBank/DDBJ whole genome shotgun (WGS) entry which is preliminary data.</text>
</comment>
<keyword evidence="2" id="KW-0472">Membrane</keyword>
<keyword evidence="2" id="KW-0812">Transmembrane</keyword>
<organism evidence="3 4">
    <name type="scientific">Allobranchiibius huperziae</name>
    <dbReference type="NCBI Taxonomy" id="1874116"/>
    <lineage>
        <taxon>Bacteria</taxon>
        <taxon>Bacillati</taxon>
        <taxon>Actinomycetota</taxon>
        <taxon>Actinomycetes</taxon>
        <taxon>Micrococcales</taxon>
        <taxon>Dermacoccaceae</taxon>
        <taxon>Allobranchiibius</taxon>
    </lineage>
</organism>
<accession>A0A853DAT0</accession>
<dbReference type="InterPro" id="IPR010539">
    <property type="entry name" value="BaxI_1-like"/>
</dbReference>
<dbReference type="EMBL" id="JACCFW010000001">
    <property type="protein sequence ID" value="NYJ73707.1"/>
    <property type="molecule type" value="Genomic_DNA"/>
</dbReference>
<feature type="compositionally biased region" description="Low complexity" evidence="1">
    <location>
        <begin position="53"/>
        <end position="63"/>
    </location>
</feature>
<reference evidence="3 4" key="1">
    <citation type="submission" date="2020-07" db="EMBL/GenBank/DDBJ databases">
        <title>Sequencing the genomes of 1000 actinobacteria strains.</title>
        <authorList>
            <person name="Klenk H.-P."/>
        </authorList>
    </citation>
    <scope>NUCLEOTIDE SEQUENCE [LARGE SCALE GENOMIC DNA]</scope>
    <source>
        <strain evidence="3 4">DSM 29531</strain>
    </source>
</reference>
<feature type="compositionally biased region" description="Pro residues" evidence="1">
    <location>
        <begin position="36"/>
        <end position="49"/>
    </location>
</feature>
<dbReference type="Proteomes" id="UP000571817">
    <property type="component" value="Unassembled WGS sequence"/>
</dbReference>
<proteinExistence type="predicted"/>
<feature type="transmembrane region" description="Helical" evidence="2">
    <location>
        <begin position="276"/>
        <end position="293"/>
    </location>
</feature>
<feature type="transmembrane region" description="Helical" evidence="2">
    <location>
        <begin position="117"/>
        <end position="140"/>
    </location>
</feature>
<dbReference type="RefSeq" id="WP_179479117.1">
    <property type="nucleotide sequence ID" value="NZ_JACCFW010000001.1"/>
</dbReference>
<dbReference type="Pfam" id="PF12811">
    <property type="entry name" value="BaxI_1"/>
    <property type="match status" value="1"/>
</dbReference>
<keyword evidence="2" id="KW-1133">Transmembrane helix</keyword>
<evidence type="ECO:0000256" key="2">
    <source>
        <dbReference type="SAM" id="Phobius"/>
    </source>
</evidence>